<reference evidence="1 2" key="1">
    <citation type="submission" date="2017-07" db="EMBL/GenBank/DDBJ databases">
        <title>Genome sequencing and assembly of Paenibacillus rigui.</title>
        <authorList>
            <person name="Mayilraj S."/>
        </authorList>
    </citation>
    <scope>NUCLEOTIDE SEQUENCE [LARGE SCALE GENOMIC DNA]</scope>
    <source>
        <strain evidence="1 2">JCM 16352</strain>
    </source>
</reference>
<organism evidence="1 2">
    <name type="scientific">Paenibacillus rigui</name>
    <dbReference type="NCBI Taxonomy" id="554312"/>
    <lineage>
        <taxon>Bacteria</taxon>
        <taxon>Bacillati</taxon>
        <taxon>Bacillota</taxon>
        <taxon>Bacilli</taxon>
        <taxon>Bacillales</taxon>
        <taxon>Paenibacillaceae</taxon>
        <taxon>Paenibacillus</taxon>
    </lineage>
</organism>
<dbReference type="EMBL" id="NMQW01000020">
    <property type="protein sequence ID" value="OXM85562.1"/>
    <property type="molecule type" value="Genomic_DNA"/>
</dbReference>
<dbReference type="AlphaFoldDB" id="A0A229UQ61"/>
<evidence type="ECO:0000313" key="1">
    <source>
        <dbReference type="EMBL" id="OXM85562.1"/>
    </source>
</evidence>
<name>A0A229UQ61_9BACL</name>
<proteinExistence type="predicted"/>
<evidence type="ECO:0000313" key="2">
    <source>
        <dbReference type="Proteomes" id="UP000215509"/>
    </source>
</evidence>
<protein>
    <submittedName>
        <fullName evidence="1">Uncharacterized protein</fullName>
    </submittedName>
</protein>
<sequence length="62" mass="6832">MVPIAFVPEFPKFQPVYSGQNSGTKANATLLQNDSVHSGRFSGIVIWLMLLTARLKKTLSPK</sequence>
<gene>
    <name evidence="1" type="ORF">CF651_14320</name>
</gene>
<accession>A0A229UQ61</accession>
<dbReference type="Proteomes" id="UP000215509">
    <property type="component" value="Unassembled WGS sequence"/>
</dbReference>
<keyword evidence="2" id="KW-1185">Reference proteome</keyword>
<comment type="caution">
    <text evidence="1">The sequence shown here is derived from an EMBL/GenBank/DDBJ whole genome shotgun (WGS) entry which is preliminary data.</text>
</comment>